<proteinExistence type="predicted"/>
<keyword evidence="3" id="KW-1185">Reference proteome</keyword>
<feature type="compositionally biased region" description="Polar residues" evidence="1">
    <location>
        <begin position="96"/>
        <end position="110"/>
    </location>
</feature>
<dbReference type="Proteomes" id="UP001234178">
    <property type="component" value="Unassembled WGS sequence"/>
</dbReference>
<reference evidence="2 3" key="1">
    <citation type="journal article" date="2023" name="Nucleic Acids Res.">
        <title>The hologenome of Daphnia magna reveals possible DNA methylation and microbiome-mediated evolution of the host genome.</title>
        <authorList>
            <person name="Chaturvedi A."/>
            <person name="Li X."/>
            <person name="Dhandapani V."/>
            <person name="Marshall H."/>
            <person name="Kissane S."/>
            <person name="Cuenca-Cambronero M."/>
            <person name="Asole G."/>
            <person name="Calvet F."/>
            <person name="Ruiz-Romero M."/>
            <person name="Marangio P."/>
            <person name="Guigo R."/>
            <person name="Rago D."/>
            <person name="Mirbahai L."/>
            <person name="Eastwood N."/>
            <person name="Colbourne J.K."/>
            <person name="Zhou J."/>
            <person name="Mallon E."/>
            <person name="Orsini L."/>
        </authorList>
    </citation>
    <scope>NUCLEOTIDE SEQUENCE [LARGE SCALE GENOMIC DNA]</scope>
    <source>
        <strain evidence="2">LRV0_1</strain>
    </source>
</reference>
<dbReference type="EMBL" id="JAOYFB010000002">
    <property type="protein sequence ID" value="KAK4007629.1"/>
    <property type="molecule type" value="Genomic_DNA"/>
</dbReference>
<organism evidence="2 3">
    <name type="scientific">Daphnia magna</name>
    <dbReference type="NCBI Taxonomy" id="35525"/>
    <lineage>
        <taxon>Eukaryota</taxon>
        <taxon>Metazoa</taxon>
        <taxon>Ecdysozoa</taxon>
        <taxon>Arthropoda</taxon>
        <taxon>Crustacea</taxon>
        <taxon>Branchiopoda</taxon>
        <taxon>Diplostraca</taxon>
        <taxon>Cladocera</taxon>
        <taxon>Anomopoda</taxon>
        <taxon>Daphniidae</taxon>
        <taxon>Daphnia</taxon>
    </lineage>
</organism>
<sequence length="110" mass="12639">MKPAIADGPIYHATSLVVTDLPQQWRTVIMGPLGRPKSSKNNKQAKPTKGQRGRPRKYPNSTEQGKMLARKWSYYLLNKTVTVVKDFQRQRVTRPKQPNQHLAFPSQLQK</sequence>
<feature type="region of interest" description="Disordered" evidence="1">
    <location>
        <begin position="30"/>
        <end position="65"/>
    </location>
</feature>
<protein>
    <submittedName>
        <fullName evidence="2">Uncharacterized protein</fullName>
    </submittedName>
</protein>
<feature type="region of interest" description="Disordered" evidence="1">
    <location>
        <begin position="90"/>
        <end position="110"/>
    </location>
</feature>
<accession>A0ABQ9Z4V3</accession>
<comment type="caution">
    <text evidence="2">The sequence shown here is derived from an EMBL/GenBank/DDBJ whole genome shotgun (WGS) entry which is preliminary data.</text>
</comment>
<evidence type="ECO:0000256" key="1">
    <source>
        <dbReference type="SAM" id="MobiDB-lite"/>
    </source>
</evidence>
<gene>
    <name evidence="2" type="ORF">OUZ56_012783</name>
</gene>
<evidence type="ECO:0000313" key="3">
    <source>
        <dbReference type="Proteomes" id="UP001234178"/>
    </source>
</evidence>
<name>A0ABQ9Z4V3_9CRUS</name>
<evidence type="ECO:0000313" key="2">
    <source>
        <dbReference type="EMBL" id="KAK4007629.1"/>
    </source>
</evidence>